<feature type="transmembrane region" description="Helical" evidence="13">
    <location>
        <begin position="1251"/>
        <end position="1280"/>
    </location>
</feature>
<dbReference type="FunFam" id="1.20.1640.10:FF:000008">
    <property type="entry name" value="NPC intracellular cholesterol transporter 1"/>
    <property type="match status" value="1"/>
</dbReference>
<dbReference type="InterPro" id="IPR032190">
    <property type="entry name" value="NPC1_N"/>
</dbReference>
<dbReference type="PROSITE" id="PS50156">
    <property type="entry name" value="SSD"/>
    <property type="match status" value="1"/>
</dbReference>
<keyword evidence="16" id="KW-1185">Reference proteome</keyword>
<dbReference type="Gene3D" id="1.20.1640.10">
    <property type="entry name" value="Multidrug efflux transporter AcrB transmembrane domain"/>
    <property type="match status" value="2"/>
</dbReference>
<dbReference type="InParanoid" id="G3J3M1"/>
<dbReference type="PANTHER" id="PTHR45727">
    <property type="entry name" value="NPC INTRACELLULAR CHOLESTEROL TRANSPORTER 1"/>
    <property type="match status" value="1"/>
</dbReference>
<feature type="transmembrane region" description="Helical" evidence="13">
    <location>
        <begin position="1178"/>
        <end position="1201"/>
    </location>
</feature>
<dbReference type="GO" id="GO:0032934">
    <property type="term" value="F:sterol binding"/>
    <property type="evidence" value="ECO:0007669"/>
    <property type="project" value="TreeGrafter"/>
</dbReference>
<feature type="transmembrane region" description="Helical" evidence="13">
    <location>
        <begin position="348"/>
        <end position="373"/>
    </location>
</feature>
<name>G3J3M1_CORMM</name>
<dbReference type="GeneID" id="18162386"/>
<feature type="transmembrane region" description="Helical" evidence="13">
    <location>
        <begin position="437"/>
        <end position="457"/>
    </location>
</feature>
<dbReference type="SUPFAM" id="SSF82866">
    <property type="entry name" value="Multidrug efflux transporter AcrB transmembrane domain"/>
    <property type="match status" value="2"/>
</dbReference>
<dbReference type="KEGG" id="cmt:CCM_00351"/>
<protein>
    <submittedName>
        <fullName evidence="15">Niemann-Pick C1 protein</fullName>
    </submittedName>
</protein>
<dbReference type="FunFam" id="1.20.1640.10:FF:000029">
    <property type="entry name" value="Putative Patched sphingolipid transporter"/>
    <property type="match status" value="1"/>
</dbReference>
<evidence type="ECO:0000256" key="5">
    <source>
        <dbReference type="ARBA" id="ARBA00022729"/>
    </source>
</evidence>
<evidence type="ECO:0000256" key="8">
    <source>
        <dbReference type="ARBA" id="ARBA00023098"/>
    </source>
</evidence>
<dbReference type="InterPro" id="IPR053956">
    <property type="entry name" value="NPC1_MLD"/>
</dbReference>
<sequence>MSGEEVRVEMRKDDHDSAYSPQAPQIDCGTKAPLTACRGQECHVFSVALVPGCGASSFTSPLDSLELQRAAASPNSPAHPRLNMRHNAVTVRLAAAAAIGTALVSASEYTPKHEQGRCAFRGQCGKQSFFGKELPCVENGLAQDPEAELRSELVDLCGEEFREGPVCCTLPQVQALKSELGTPNTLIGSCPACKHNFFNTFCKFTCSPDQSLFVNVTSAAEKGDQLLVTELDHLISNEYGAGFYDSCKEVKFGGANSRAMNLIGGGAKEYTAFLKFLGDKKLVGSPFQINFPRTYDDPAMGPLDMKAKKCNDEDPNYRCVCVDCPEVCPDLPEVKQNHSCRVGALPCLSFASIFIYSILLFALAALLSGHVVWKKFSKRRAERTRLLHEASHSDDEDEGGPVQSEAMRDRPVKRYWLNDRCDKAFYQLGLSAANAPALTITICLVVVAILSAGWVHFDLEKEPARLWVSPSSAAAQEKAYFDDNFGPFYRAEQAFLVNDTLSDGPSPVLSYETLQWWIGVERSIQNLESPTYGKYLRDLCFKPTNDACVIQSVSAYWQSKGGFGRKTWQDELRACAKSPVECRPDFGQPIEPEMILGGYDSDVAHAKAITVTWVVNNAPGGTIEFAHAVDWENTLRDRLLQVQQEAADRGLRLSFNTEISLEQELNKSTNTDAKIVVISYVVMFIYACLALGMPLKHIFRNPAVLLVESKVTLGLVGIMIVLMSICASIGFFSWVGLKATLIIVEVIPFIVLAVGVDNIFLIVHELDRVNLSCPDQMVEERVARALGRMGPSILFSALTETVAFALGAAVGMPAVRNFAAYAAGAVLVNAILQMTMFVSFLALNQLRVEDYRCELWPWWQVKTARVHLTSGNGYATGRASDVDEESMLQVFIKNTYSTAILARKAKVVIIAVFLGMFAAAIALLPTMEIGLDQRVAIPDGSYLIPYFNDMYAYFGAGPPVYFVARENVAQRTEQQELCSRFTTCQQLSLTNTLEMERRRSDVSYIASPTASWIDDFFLWLNPAYETCCTKGRSACFADRDPAWNTSLSGMPQDDEFLHYLDKFLNSNADEDCPLGGKAAYGQAVVLDQAGTGIKTSHFRTAHTPLRSQQDFINAYSSARRIASDISERTGADVFPYSVFYIFFDQYLTIVPLTAGLLAAAVGIIFVVASVLLGSVLTAAVVAVTVVMSVVDIMGAMAVFGVSLNAVSLVNLIICVGISVEFCAHIARAFMFPSRTVLESNTNDLRGRDARAWTALVNVGGSVFSGITVTKLLGVSVLAFTRSKIFEIYYFRVWLALVVFAALHALVFLPVALSIAGGSGYVDPESEGTAAQDLTDRRWRAIRIGDQSDSEDEY</sequence>
<evidence type="ECO:0000256" key="4">
    <source>
        <dbReference type="ARBA" id="ARBA00022692"/>
    </source>
</evidence>
<evidence type="ECO:0000256" key="6">
    <source>
        <dbReference type="ARBA" id="ARBA00022989"/>
    </source>
</evidence>
<keyword evidence="10" id="KW-1015">Disulfide bond</keyword>
<evidence type="ECO:0000256" key="10">
    <source>
        <dbReference type="ARBA" id="ARBA00023157"/>
    </source>
</evidence>
<feature type="region of interest" description="Disordered" evidence="12">
    <location>
        <begin position="1"/>
        <end position="24"/>
    </location>
</feature>
<dbReference type="eggNOG" id="KOG1933">
    <property type="taxonomic scope" value="Eukaryota"/>
</dbReference>
<feature type="domain" description="SSD" evidence="14">
    <location>
        <begin position="672"/>
        <end position="843"/>
    </location>
</feature>
<dbReference type="VEuPathDB" id="FungiDB:CCM_00351"/>
<dbReference type="OrthoDB" id="6510177at2759"/>
<dbReference type="GO" id="GO:0006629">
    <property type="term" value="P:lipid metabolic process"/>
    <property type="evidence" value="ECO:0007669"/>
    <property type="project" value="UniProtKB-KW"/>
</dbReference>
<evidence type="ECO:0000313" key="15">
    <source>
        <dbReference type="EMBL" id="EGX95697.1"/>
    </source>
</evidence>
<dbReference type="Pfam" id="PF16414">
    <property type="entry name" value="NPC1_N"/>
    <property type="match status" value="1"/>
</dbReference>
<keyword evidence="7" id="KW-0445">Lipid transport</keyword>
<evidence type="ECO:0000256" key="7">
    <source>
        <dbReference type="ARBA" id="ARBA00023055"/>
    </source>
</evidence>
<keyword evidence="6 13" id="KW-1133">Transmembrane helix</keyword>
<feature type="transmembrane region" description="Helical" evidence="13">
    <location>
        <begin position="1292"/>
        <end position="1315"/>
    </location>
</feature>
<evidence type="ECO:0000256" key="12">
    <source>
        <dbReference type="SAM" id="MobiDB-lite"/>
    </source>
</evidence>
<feature type="transmembrane region" description="Helical" evidence="13">
    <location>
        <begin position="711"/>
        <end position="735"/>
    </location>
</feature>
<dbReference type="Pfam" id="PF12349">
    <property type="entry name" value="Sterol-sensing"/>
    <property type="match status" value="1"/>
</dbReference>
<feature type="transmembrane region" description="Helical" evidence="13">
    <location>
        <begin position="818"/>
        <end position="843"/>
    </location>
</feature>
<feature type="transmembrane region" description="Helical" evidence="13">
    <location>
        <begin position="741"/>
        <end position="763"/>
    </location>
</feature>
<dbReference type="HOGENOM" id="CLU_002359_0_1_1"/>
<accession>G3J3M1</accession>
<comment type="subcellular location">
    <subcellularLocation>
        <location evidence="1">Endomembrane system</location>
        <topology evidence="1">Multi-pass membrane protein</topology>
    </subcellularLocation>
</comment>
<keyword evidence="3" id="KW-0813">Transport</keyword>
<feature type="transmembrane region" description="Helical" evidence="13">
    <location>
        <begin position="907"/>
        <end position="924"/>
    </location>
</feature>
<reference evidence="15 16" key="1">
    <citation type="journal article" date="2011" name="Genome Biol.">
        <title>Genome sequence of the insect pathogenic fungus Cordyceps militaris, a valued traditional Chinese medicine.</title>
        <authorList>
            <person name="Zheng P."/>
            <person name="Xia Y."/>
            <person name="Xiao G."/>
            <person name="Xiong C."/>
            <person name="Hu X."/>
            <person name="Zhang S."/>
            <person name="Zheng H."/>
            <person name="Huang Y."/>
            <person name="Zhou Y."/>
            <person name="Wang S."/>
            <person name="Zhao G.P."/>
            <person name="Liu X."/>
            <person name="St Leger R.J."/>
            <person name="Wang C."/>
        </authorList>
    </citation>
    <scope>NUCLEOTIDE SEQUENCE [LARGE SCALE GENOMIC DNA]</scope>
    <source>
        <strain evidence="15 16">CM01</strain>
    </source>
</reference>
<evidence type="ECO:0000256" key="1">
    <source>
        <dbReference type="ARBA" id="ARBA00004127"/>
    </source>
</evidence>
<feature type="transmembrane region" description="Helical" evidence="13">
    <location>
        <begin position="944"/>
        <end position="964"/>
    </location>
</feature>
<evidence type="ECO:0000256" key="2">
    <source>
        <dbReference type="ARBA" id="ARBA00005585"/>
    </source>
</evidence>
<gene>
    <name evidence="15" type="ORF">CCM_00351</name>
</gene>
<dbReference type="GO" id="GO:0016020">
    <property type="term" value="C:membrane"/>
    <property type="evidence" value="ECO:0007669"/>
    <property type="project" value="TreeGrafter"/>
</dbReference>
<dbReference type="RefSeq" id="XP_006665574.1">
    <property type="nucleotide sequence ID" value="XM_006665511.1"/>
</dbReference>
<proteinExistence type="inferred from homology"/>
<feature type="compositionally biased region" description="Basic and acidic residues" evidence="12">
    <location>
        <begin position="1"/>
        <end position="17"/>
    </location>
</feature>
<dbReference type="GO" id="GO:0012505">
    <property type="term" value="C:endomembrane system"/>
    <property type="evidence" value="ECO:0007669"/>
    <property type="project" value="UniProtKB-SubCell"/>
</dbReference>
<evidence type="ECO:0000313" key="16">
    <source>
        <dbReference type="Proteomes" id="UP000001610"/>
    </source>
</evidence>
<keyword evidence="8" id="KW-0443">Lipid metabolism</keyword>
<dbReference type="STRING" id="983644.G3J3M1"/>
<evidence type="ECO:0000256" key="13">
    <source>
        <dbReference type="SAM" id="Phobius"/>
    </source>
</evidence>
<feature type="transmembrane region" description="Helical" evidence="13">
    <location>
        <begin position="677"/>
        <end position="699"/>
    </location>
</feature>
<evidence type="ECO:0000259" key="14">
    <source>
        <dbReference type="PROSITE" id="PS50156"/>
    </source>
</evidence>
<keyword evidence="4 13" id="KW-0812">Transmembrane</keyword>
<dbReference type="PANTHER" id="PTHR45727:SF2">
    <property type="entry name" value="NPC INTRACELLULAR CHOLESTEROL TRANSPORTER 1"/>
    <property type="match status" value="1"/>
</dbReference>
<evidence type="ECO:0000256" key="3">
    <source>
        <dbReference type="ARBA" id="ARBA00022448"/>
    </source>
</evidence>
<evidence type="ECO:0000256" key="9">
    <source>
        <dbReference type="ARBA" id="ARBA00023136"/>
    </source>
</evidence>
<evidence type="ECO:0000256" key="11">
    <source>
        <dbReference type="ARBA" id="ARBA00023180"/>
    </source>
</evidence>
<keyword evidence="5" id="KW-0732">Signal</keyword>
<feature type="transmembrane region" description="Helical" evidence="13">
    <location>
        <begin position="1208"/>
        <end position="1231"/>
    </location>
</feature>
<dbReference type="GO" id="GO:0015918">
    <property type="term" value="P:sterol transport"/>
    <property type="evidence" value="ECO:0007669"/>
    <property type="project" value="UniProtKB-ARBA"/>
</dbReference>
<feature type="transmembrane region" description="Helical" evidence="13">
    <location>
        <begin position="1146"/>
        <end position="1172"/>
    </location>
</feature>
<dbReference type="FunCoup" id="G3J3M1">
    <property type="interactions" value="479"/>
</dbReference>
<keyword evidence="11" id="KW-0325">Glycoprotein</keyword>
<keyword evidence="9 13" id="KW-0472">Membrane</keyword>
<dbReference type="OMA" id="WWFDVES"/>
<dbReference type="Pfam" id="PF22314">
    <property type="entry name" value="NPC1_MLD"/>
    <property type="match status" value="1"/>
</dbReference>
<dbReference type="InterPro" id="IPR053958">
    <property type="entry name" value="HMGCR/SNAP/NPC1-like_SSD"/>
</dbReference>
<organism evidence="15 16">
    <name type="scientific">Cordyceps militaris (strain CM01)</name>
    <name type="common">Caterpillar fungus</name>
    <dbReference type="NCBI Taxonomy" id="983644"/>
    <lineage>
        <taxon>Eukaryota</taxon>
        <taxon>Fungi</taxon>
        <taxon>Dikarya</taxon>
        <taxon>Ascomycota</taxon>
        <taxon>Pezizomycotina</taxon>
        <taxon>Sordariomycetes</taxon>
        <taxon>Hypocreomycetidae</taxon>
        <taxon>Hypocreales</taxon>
        <taxon>Cordycipitaceae</taxon>
        <taxon>Cordyceps</taxon>
    </lineage>
</organism>
<feature type="transmembrane region" description="Helical" evidence="13">
    <location>
        <begin position="793"/>
        <end position="812"/>
    </location>
</feature>
<dbReference type="InterPro" id="IPR000731">
    <property type="entry name" value="SSD"/>
</dbReference>
<dbReference type="EMBL" id="JH126399">
    <property type="protein sequence ID" value="EGX95697.1"/>
    <property type="molecule type" value="Genomic_DNA"/>
</dbReference>
<dbReference type="Proteomes" id="UP000001610">
    <property type="component" value="Unassembled WGS sequence"/>
</dbReference>
<comment type="similarity">
    <text evidence="2">Belongs to the patched family.</text>
</comment>